<evidence type="ECO:0000259" key="2">
    <source>
        <dbReference type="Pfam" id="PF01551"/>
    </source>
</evidence>
<sequence>MMEMGKRILCWLTILALLITPLPAAGARKKSEWEQRQQMYERMETLTGVPWFFLAAMDQYERNIQQVRRDLPKKKGLLAISVPDRLWSGPLNPDPQDTVPESIRFFGGIGQDGNRDGKADPADDTDILLTITRYLSEKGLSQEDIRIRLWEYYQQPVTVDIITHIAKIYERYGTINLDRHSFIMPLRYNYTYHNTWGDRRGWGGLRIHEGTDIFADYGTPVLSTCYGYVELKGWNRYGGWRIGIRDTRNNYHYFAHLNGFSKNLKQGDIVEPGMVIGYVGSSGYGPPGTSGKFPPHLHYGLYKFNGRTTFSFDPYPSLKRWERDAYKRLREEKKKKRSQRKKR</sequence>
<dbReference type="PANTHER" id="PTHR21666:SF289">
    <property type="entry name" value="L-ALA--D-GLU ENDOPEPTIDASE"/>
    <property type="match status" value="1"/>
</dbReference>
<accession>A0A8J2VHD6</accession>
<dbReference type="InterPro" id="IPR011055">
    <property type="entry name" value="Dup_hybrid_motif"/>
</dbReference>
<dbReference type="CDD" id="cd12797">
    <property type="entry name" value="M23_peptidase"/>
    <property type="match status" value="1"/>
</dbReference>
<name>A0A8J2VHD6_9BACL</name>
<gene>
    <name evidence="3" type="primary">lytH</name>
    <name evidence="3" type="ORF">GCM10011571_05480</name>
</gene>
<dbReference type="Gene3D" id="2.70.70.10">
    <property type="entry name" value="Glucose Permease (Domain IIA)"/>
    <property type="match status" value="1"/>
</dbReference>
<dbReference type="Pfam" id="PF01551">
    <property type="entry name" value="Peptidase_M23"/>
    <property type="match status" value="1"/>
</dbReference>
<organism evidence="3 4">
    <name type="scientific">Marinithermofilum abyssi</name>
    <dbReference type="NCBI Taxonomy" id="1571185"/>
    <lineage>
        <taxon>Bacteria</taxon>
        <taxon>Bacillati</taxon>
        <taxon>Bacillota</taxon>
        <taxon>Bacilli</taxon>
        <taxon>Bacillales</taxon>
        <taxon>Thermoactinomycetaceae</taxon>
        <taxon>Marinithermofilum</taxon>
    </lineage>
</organism>
<dbReference type="SUPFAM" id="SSF51261">
    <property type="entry name" value="Duplicated hybrid motif"/>
    <property type="match status" value="1"/>
</dbReference>
<keyword evidence="1" id="KW-0732">Signal</keyword>
<protein>
    <submittedName>
        <fullName evidence="3">L-Ala--D-Glu endopeptidase</fullName>
    </submittedName>
</protein>
<dbReference type="AlphaFoldDB" id="A0A8J2VHD6"/>
<dbReference type="InterPro" id="IPR016047">
    <property type="entry name" value="M23ase_b-sheet_dom"/>
</dbReference>
<dbReference type="EMBL" id="BMHQ01000002">
    <property type="protein sequence ID" value="GGE07143.1"/>
    <property type="molecule type" value="Genomic_DNA"/>
</dbReference>
<dbReference type="GO" id="GO:0004222">
    <property type="term" value="F:metalloendopeptidase activity"/>
    <property type="evidence" value="ECO:0007669"/>
    <property type="project" value="TreeGrafter"/>
</dbReference>
<evidence type="ECO:0000313" key="4">
    <source>
        <dbReference type="Proteomes" id="UP000625210"/>
    </source>
</evidence>
<reference evidence="3" key="1">
    <citation type="journal article" date="2014" name="Int. J. Syst. Evol. Microbiol.">
        <title>Complete genome sequence of Corynebacterium casei LMG S-19264T (=DSM 44701T), isolated from a smear-ripened cheese.</title>
        <authorList>
            <consortium name="US DOE Joint Genome Institute (JGI-PGF)"/>
            <person name="Walter F."/>
            <person name="Albersmeier A."/>
            <person name="Kalinowski J."/>
            <person name="Ruckert C."/>
        </authorList>
    </citation>
    <scope>NUCLEOTIDE SEQUENCE</scope>
    <source>
        <strain evidence="3">CGMCC 1.15179</strain>
    </source>
</reference>
<evidence type="ECO:0000313" key="3">
    <source>
        <dbReference type="EMBL" id="GGE07143.1"/>
    </source>
</evidence>
<comment type="caution">
    <text evidence="3">The sequence shown here is derived from an EMBL/GenBank/DDBJ whole genome shotgun (WGS) entry which is preliminary data.</text>
</comment>
<dbReference type="PANTHER" id="PTHR21666">
    <property type="entry name" value="PEPTIDASE-RELATED"/>
    <property type="match status" value="1"/>
</dbReference>
<proteinExistence type="predicted"/>
<feature type="domain" description="M23ase beta-sheet core" evidence="2">
    <location>
        <begin position="207"/>
        <end position="305"/>
    </location>
</feature>
<dbReference type="InterPro" id="IPR050570">
    <property type="entry name" value="Cell_wall_metabolism_enzyme"/>
</dbReference>
<keyword evidence="4" id="KW-1185">Reference proteome</keyword>
<dbReference type="Proteomes" id="UP000625210">
    <property type="component" value="Unassembled WGS sequence"/>
</dbReference>
<evidence type="ECO:0000256" key="1">
    <source>
        <dbReference type="ARBA" id="ARBA00022729"/>
    </source>
</evidence>
<reference evidence="3" key="2">
    <citation type="submission" date="2020-09" db="EMBL/GenBank/DDBJ databases">
        <authorList>
            <person name="Sun Q."/>
            <person name="Zhou Y."/>
        </authorList>
    </citation>
    <scope>NUCLEOTIDE SEQUENCE</scope>
    <source>
        <strain evidence="3">CGMCC 1.15179</strain>
    </source>
</reference>